<dbReference type="EMBL" id="GBRH01273672">
    <property type="protein sequence ID" value="JAD24223.1"/>
    <property type="molecule type" value="Transcribed_RNA"/>
</dbReference>
<sequence>MKKSAWPFLLITVEKWYPYLQSPD</sequence>
<reference evidence="1" key="1">
    <citation type="submission" date="2014-09" db="EMBL/GenBank/DDBJ databases">
        <authorList>
            <person name="Magalhaes I.L.F."/>
            <person name="Oliveira U."/>
            <person name="Santos F.R."/>
            <person name="Vidigal T.H.D.A."/>
            <person name="Brescovit A.D."/>
            <person name="Santos A.J."/>
        </authorList>
    </citation>
    <scope>NUCLEOTIDE SEQUENCE</scope>
    <source>
        <tissue evidence="1">Shoot tissue taken approximately 20 cm above the soil surface</tissue>
    </source>
</reference>
<evidence type="ECO:0000313" key="1">
    <source>
        <dbReference type="EMBL" id="JAD24223.1"/>
    </source>
</evidence>
<reference evidence="1" key="2">
    <citation type="journal article" date="2015" name="Data Brief">
        <title>Shoot transcriptome of the giant reed, Arundo donax.</title>
        <authorList>
            <person name="Barrero R.A."/>
            <person name="Guerrero F.D."/>
            <person name="Moolhuijzen P."/>
            <person name="Goolsby J.A."/>
            <person name="Tidwell J."/>
            <person name="Bellgard S.E."/>
            <person name="Bellgard M.I."/>
        </authorList>
    </citation>
    <scope>NUCLEOTIDE SEQUENCE</scope>
    <source>
        <tissue evidence="1">Shoot tissue taken approximately 20 cm above the soil surface</tissue>
    </source>
</reference>
<name>A0A0A8YEY8_ARUDO</name>
<dbReference type="AlphaFoldDB" id="A0A0A8YEY8"/>
<protein>
    <submittedName>
        <fullName evidence="1">Uncharacterized protein</fullName>
    </submittedName>
</protein>
<proteinExistence type="predicted"/>
<organism evidence="1">
    <name type="scientific">Arundo donax</name>
    <name type="common">Giant reed</name>
    <name type="synonym">Donax arundinaceus</name>
    <dbReference type="NCBI Taxonomy" id="35708"/>
    <lineage>
        <taxon>Eukaryota</taxon>
        <taxon>Viridiplantae</taxon>
        <taxon>Streptophyta</taxon>
        <taxon>Embryophyta</taxon>
        <taxon>Tracheophyta</taxon>
        <taxon>Spermatophyta</taxon>
        <taxon>Magnoliopsida</taxon>
        <taxon>Liliopsida</taxon>
        <taxon>Poales</taxon>
        <taxon>Poaceae</taxon>
        <taxon>PACMAD clade</taxon>
        <taxon>Arundinoideae</taxon>
        <taxon>Arundineae</taxon>
        <taxon>Arundo</taxon>
    </lineage>
</organism>
<accession>A0A0A8YEY8</accession>